<evidence type="ECO:0000259" key="2">
    <source>
        <dbReference type="Pfam" id="PF02525"/>
    </source>
</evidence>
<dbReference type="RefSeq" id="WP_200521476.1">
    <property type="nucleotide sequence ID" value="NZ_JAEHNZ010000001.1"/>
</dbReference>
<dbReference type="PANTHER" id="PTHR47307:SF1">
    <property type="entry name" value="GLUTATHIONE-REGULATED POTASSIUM-EFFLUX SYSTEM ANCILLARY PROTEIN KEFG"/>
    <property type="match status" value="1"/>
</dbReference>
<dbReference type="Pfam" id="PF02525">
    <property type="entry name" value="Flavodoxin_2"/>
    <property type="match status" value="1"/>
</dbReference>
<keyword evidence="1" id="KW-0560">Oxidoreductase</keyword>
<dbReference type="InterPro" id="IPR046980">
    <property type="entry name" value="KefG/KefF"/>
</dbReference>
<dbReference type="SUPFAM" id="SSF52218">
    <property type="entry name" value="Flavoproteins"/>
    <property type="match status" value="1"/>
</dbReference>
<sequence length="196" mass="21883">MKTLVNVFHPKLEQSTVNRLWAERLEGLPDVTVRRVYSLYPDGKIDVAAEQATLLAHDRLVFQHPFFWYSVPPLMKQWFDDVLTYNWAYGPQGKALAGKEWVSSVSTGGPADSYQAGGYNSYSMSEFLKPLQQTANLIQTKFLPPFIFHGAVGASEAAVRQSADNMVAHILDPLLDPQKKLAALLAKMQEDGVTLE</sequence>
<dbReference type="Gene3D" id="3.40.50.360">
    <property type="match status" value="1"/>
</dbReference>
<dbReference type="EMBL" id="JAEHNZ010000001">
    <property type="protein sequence ID" value="MBK0395420.1"/>
    <property type="molecule type" value="Genomic_DNA"/>
</dbReference>
<proteinExistence type="predicted"/>
<organism evidence="3 4">
    <name type="scientific">Kingella bonacorsii</name>
    <dbReference type="NCBI Taxonomy" id="2796361"/>
    <lineage>
        <taxon>Bacteria</taxon>
        <taxon>Pseudomonadati</taxon>
        <taxon>Pseudomonadota</taxon>
        <taxon>Betaproteobacteria</taxon>
        <taxon>Neisseriales</taxon>
        <taxon>Neisseriaceae</taxon>
        <taxon>Kingella</taxon>
    </lineage>
</organism>
<dbReference type="InterPro" id="IPR029039">
    <property type="entry name" value="Flavoprotein-like_sf"/>
</dbReference>
<keyword evidence="4" id="KW-1185">Reference proteome</keyword>
<reference evidence="3 4" key="1">
    <citation type="journal article" date="2021" name="Pathogens">
        <title>Isolation and Characterization of Kingella bonacorsii sp. nov., A Novel Kingella Species Detected in a Stable Periodontitis Subject.</title>
        <authorList>
            <person name="Antezack A."/>
            <person name="Boxberger M."/>
            <person name="Rolland C."/>
            <person name="Monnet-Corti V."/>
            <person name="La Scola B."/>
        </authorList>
    </citation>
    <scope>NUCLEOTIDE SEQUENCE [LARGE SCALE GENOMIC DNA]</scope>
    <source>
        <strain evidence="3 4">Marseille-Q4569</strain>
    </source>
</reference>
<gene>
    <name evidence="3" type="ORF">JDW22_02160</name>
</gene>
<dbReference type="PANTHER" id="PTHR47307">
    <property type="entry name" value="GLUTATHIONE-REGULATED POTASSIUM-EFFLUX SYSTEM ANCILLARY PROTEIN KEFG"/>
    <property type="match status" value="1"/>
</dbReference>
<feature type="domain" description="Flavodoxin-like fold" evidence="2">
    <location>
        <begin position="1"/>
        <end position="169"/>
    </location>
</feature>
<dbReference type="Proteomes" id="UP000614058">
    <property type="component" value="Unassembled WGS sequence"/>
</dbReference>
<accession>A0ABS1BQ58</accession>
<evidence type="ECO:0000313" key="3">
    <source>
        <dbReference type="EMBL" id="MBK0395420.1"/>
    </source>
</evidence>
<protein>
    <submittedName>
        <fullName evidence="3">NAD(P)H-dependent oxidoreductase</fullName>
    </submittedName>
</protein>
<dbReference type="InterPro" id="IPR003680">
    <property type="entry name" value="Flavodoxin_fold"/>
</dbReference>
<name>A0ABS1BQ58_9NEIS</name>
<evidence type="ECO:0000256" key="1">
    <source>
        <dbReference type="ARBA" id="ARBA00023002"/>
    </source>
</evidence>
<comment type="caution">
    <text evidence="3">The sequence shown here is derived from an EMBL/GenBank/DDBJ whole genome shotgun (WGS) entry which is preliminary data.</text>
</comment>
<evidence type="ECO:0000313" key="4">
    <source>
        <dbReference type="Proteomes" id="UP000614058"/>
    </source>
</evidence>